<keyword evidence="3" id="KW-0963">Cytoplasm</keyword>
<dbReference type="EC" id="2.7.1.81" evidence="8"/>
<comment type="function">
    <text evidence="7">Catalyzes the GTP-dependent phosphorylation of 5-hydroxy-L-lysine.</text>
</comment>
<comment type="caution">
    <text evidence="11">The sequence shown here is derived from an EMBL/GenBank/DDBJ whole genome shotgun (WGS) entry which is preliminary data.</text>
</comment>
<evidence type="ECO:0000313" key="11">
    <source>
        <dbReference type="EMBL" id="KAF2904075.1"/>
    </source>
</evidence>
<keyword evidence="12" id="KW-1185">Reference proteome</keyword>
<protein>
    <recommendedName>
        <fullName evidence="9">Hydroxylysine kinase</fullName>
        <ecNumber evidence="8">2.7.1.81</ecNumber>
    </recommendedName>
</protein>
<dbReference type="InterPro" id="IPR050249">
    <property type="entry name" value="Pseudomonas-type_ThrB"/>
</dbReference>
<evidence type="ECO:0000313" key="12">
    <source>
        <dbReference type="Proteomes" id="UP000801492"/>
    </source>
</evidence>
<evidence type="ECO:0000256" key="6">
    <source>
        <dbReference type="ARBA" id="ARBA00036820"/>
    </source>
</evidence>
<evidence type="ECO:0000259" key="10">
    <source>
        <dbReference type="Pfam" id="PF01636"/>
    </source>
</evidence>
<dbReference type="Gene3D" id="3.30.200.20">
    <property type="entry name" value="Phosphorylase Kinase, domain 1"/>
    <property type="match status" value="1"/>
</dbReference>
<dbReference type="AlphaFoldDB" id="A0A8K0DPE9"/>
<proteinExistence type="inferred from homology"/>
<keyword evidence="5" id="KW-0418">Kinase</keyword>
<dbReference type="EMBL" id="VTPC01000866">
    <property type="protein sequence ID" value="KAF2904075.1"/>
    <property type="molecule type" value="Genomic_DNA"/>
</dbReference>
<evidence type="ECO:0000256" key="1">
    <source>
        <dbReference type="ARBA" id="ARBA00004496"/>
    </source>
</evidence>
<evidence type="ECO:0000256" key="2">
    <source>
        <dbReference type="ARBA" id="ARBA00006219"/>
    </source>
</evidence>
<dbReference type="InterPro" id="IPR011009">
    <property type="entry name" value="Kinase-like_dom_sf"/>
</dbReference>
<dbReference type="GO" id="GO:0047992">
    <property type="term" value="F:hydroxylysine kinase activity"/>
    <property type="evidence" value="ECO:0007669"/>
    <property type="project" value="UniProtKB-EC"/>
</dbReference>
<name>A0A8K0DPE9_IGNLU</name>
<dbReference type="PANTHER" id="PTHR21064">
    <property type="entry name" value="AMINOGLYCOSIDE PHOSPHOTRANSFERASE DOMAIN-CONTAINING PROTEIN-RELATED"/>
    <property type="match status" value="1"/>
</dbReference>
<evidence type="ECO:0000256" key="9">
    <source>
        <dbReference type="ARBA" id="ARBA00040505"/>
    </source>
</evidence>
<comment type="catalytic activity">
    <reaction evidence="6">
        <text>(5R)-5-hydroxy-L-lysine + GTP = (5R)-5-phosphooxy-L-lysine + GDP + H(+)</text>
        <dbReference type="Rhea" id="RHEA:19049"/>
        <dbReference type="ChEBI" id="CHEBI:15378"/>
        <dbReference type="ChEBI" id="CHEBI:37565"/>
        <dbReference type="ChEBI" id="CHEBI:57882"/>
        <dbReference type="ChEBI" id="CHEBI:58189"/>
        <dbReference type="ChEBI" id="CHEBI:58357"/>
        <dbReference type="EC" id="2.7.1.81"/>
    </reaction>
</comment>
<dbReference type="FunFam" id="3.30.200.20:FF:000549">
    <property type="entry name" value="hydroxylysine kinase"/>
    <property type="match status" value="1"/>
</dbReference>
<dbReference type="PANTHER" id="PTHR21064:SF1">
    <property type="entry name" value="HYDROXYLYSINE KINASE"/>
    <property type="match status" value="1"/>
</dbReference>
<dbReference type="GO" id="GO:0005737">
    <property type="term" value="C:cytoplasm"/>
    <property type="evidence" value="ECO:0007669"/>
    <property type="project" value="UniProtKB-SubCell"/>
</dbReference>
<gene>
    <name evidence="11" type="ORF">ILUMI_02092</name>
</gene>
<dbReference type="InterPro" id="IPR002575">
    <property type="entry name" value="Aminoglycoside_PTrfase"/>
</dbReference>
<reference evidence="11" key="1">
    <citation type="submission" date="2019-08" db="EMBL/GenBank/DDBJ databases">
        <title>The genome of the North American firefly Photinus pyralis.</title>
        <authorList>
            <consortium name="Photinus pyralis genome working group"/>
            <person name="Fallon T.R."/>
            <person name="Sander Lower S.E."/>
            <person name="Weng J.-K."/>
        </authorList>
    </citation>
    <scope>NUCLEOTIDE SEQUENCE</scope>
    <source>
        <strain evidence="11">TRF0915ILg1</strain>
        <tissue evidence="11">Whole body</tissue>
    </source>
</reference>
<dbReference type="FunFam" id="3.90.1200.10:FF:000007">
    <property type="entry name" value="hydroxylysine kinase isoform X1"/>
    <property type="match status" value="1"/>
</dbReference>
<evidence type="ECO:0000256" key="5">
    <source>
        <dbReference type="ARBA" id="ARBA00022777"/>
    </source>
</evidence>
<evidence type="ECO:0000256" key="8">
    <source>
        <dbReference type="ARBA" id="ARBA00038873"/>
    </source>
</evidence>
<keyword evidence="4" id="KW-0808">Transferase</keyword>
<evidence type="ECO:0000256" key="4">
    <source>
        <dbReference type="ARBA" id="ARBA00022679"/>
    </source>
</evidence>
<sequence>MAESTSLLKPGEIIKPIIDVAECKILVEALYGLECSSITELNGYDDKNYKVLVNNVNIKNENVKDVCKDGYVLKIMNSLDSKKISFVEAQNSLMLFLCNNDVTCPRPVKNRNGEYYSIERFVSGEHVVRLLEFLPGSILHQIHPPNSLLYQSGIFVASIDRVLKNFHHPAYNSHQTLWMLDSVPQLSQFLFAVKDATRRKIVEDIIQQFKDRVLTVREILEKGIIHGDFNDQNIVVEKLNGEWTIKGILDFGDSQYSCYLFELAIAITYMVIVTKNLDAVGYVIAGYSKIRSIPDIEFSLLKVCVAARLCQSLVMGAYTSLHNPENKYVLTTAATGWELLLKLWPEPEEKVLEKWRTVADSYIQEIS</sequence>
<dbReference type="SUPFAM" id="SSF56112">
    <property type="entry name" value="Protein kinase-like (PK-like)"/>
    <property type="match status" value="1"/>
</dbReference>
<evidence type="ECO:0000256" key="3">
    <source>
        <dbReference type="ARBA" id="ARBA00022490"/>
    </source>
</evidence>
<comment type="subcellular location">
    <subcellularLocation>
        <location evidence="1">Cytoplasm</location>
    </subcellularLocation>
</comment>
<evidence type="ECO:0000256" key="7">
    <source>
        <dbReference type="ARBA" id="ARBA00037368"/>
    </source>
</evidence>
<dbReference type="OrthoDB" id="9973935at2759"/>
<accession>A0A8K0DPE9</accession>
<dbReference type="Gene3D" id="3.90.1200.10">
    <property type="match status" value="1"/>
</dbReference>
<dbReference type="Pfam" id="PF01636">
    <property type="entry name" value="APH"/>
    <property type="match status" value="1"/>
</dbReference>
<feature type="domain" description="Aminoglycoside phosphotransferase" evidence="10">
    <location>
        <begin position="70"/>
        <end position="270"/>
    </location>
</feature>
<dbReference type="Proteomes" id="UP000801492">
    <property type="component" value="Unassembled WGS sequence"/>
</dbReference>
<organism evidence="11 12">
    <name type="scientific">Ignelater luminosus</name>
    <name type="common">Cucubano</name>
    <name type="synonym">Pyrophorus luminosus</name>
    <dbReference type="NCBI Taxonomy" id="2038154"/>
    <lineage>
        <taxon>Eukaryota</taxon>
        <taxon>Metazoa</taxon>
        <taxon>Ecdysozoa</taxon>
        <taxon>Arthropoda</taxon>
        <taxon>Hexapoda</taxon>
        <taxon>Insecta</taxon>
        <taxon>Pterygota</taxon>
        <taxon>Neoptera</taxon>
        <taxon>Endopterygota</taxon>
        <taxon>Coleoptera</taxon>
        <taxon>Polyphaga</taxon>
        <taxon>Elateriformia</taxon>
        <taxon>Elateroidea</taxon>
        <taxon>Elateridae</taxon>
        <taxon>Agrypninae</taxon>
        <taxon>Pyrophorini</taxon>
        <taxon>Ignelater</taxon>
    </lineage>
</organism>
<comment type="similarity">
    <text evidence="2">Belongs to the aminoglycoside phosphotransferase family.</text>
</comment>